<evidence type="ECO:0000313" key="2">
    <source>
        <dbReference type="EMBL" id="GJT45220.1"/>
    </source>
</evidence>
<keyword evidence="3" id="KW-1185">Reference proteome</keyword>
<keyword evidence="2" id="KW-0239">DNA-directed DNA polymerase</keyword>
<name>A0ABQ5E1B7_9ASTR</name>
<dbReference type="EMBL" id="BQNB010015882">
    <property type="protein sequence ID" value="GJT45220.1"/>
    <property type="molecule type" value="Genomic_DNA"/>
</dbReference>
<comment type="caution">
    <text evidence="2">The sequence shown here is derived from an EMBL/GenBank/DDBJ whole genome shotgun (WGS) entry which is preliminary data.</text>
</comment>
<feature type="domain" description="Retrotransposon gag" evidence="1">
    <location>
        <begin position="145"/>
        <end position="237"/>
    </location>
</feature>
<organism evidence="2 3">
    <name type="scientific">Tanacetum coccineum</name>
    <dbReference type="NCBI Taxonomy" id="301880"/>
    <lineage>
        <taxon>Eukaryota</taxon>
        <taxon>Viridiplantae</taxon>
        <taxon>Streptophyta</taxon>
        <taxon>Embryophyta</taxon>
        <taxon>Tracheophyta</taxon>
        <taxon>Spermatophyta</taxon>
        <taxon>Magnoliopsida</taxon>
        <taxon>eudicotyledons</taxon>
        <taxon>Gunneridae</taxon>
        <taxon>Pentapetalae</taxon>
        <taxon>asterids</taxon>
        <taxon>campanulids</taxon>
        <taxon>Asterales</taxon>
        <taxon>Asteraceae</taxon>
        <taxon>Asteroideae</taxon>
        <taxon>Anthemideae</taxon>
        <taxon>Anthemidinae</taxon>
        <taxon>Tanacetum</taxon>
    </lineage>
</organism>
<dbReference type="PANTHER" id="PTHR33223:SF3">
    <property type="match status" value="1"/>
</dbReference>
<dbReference type="InterPro" id="IPR005162">
    <property type="entry name" value="Retrotrans_gag_dom"/>
</dbReference>
<dbReference type="Proteomes" id="UP001151760">
    <property type="component" value="Unassembled WGS sequence"/>
</dbReference>
<dbReference type="Pfam" id="PF03732">
    <property type="entry name" value="Retrotrans_gag"/>
    <property type="match status" value="1"/>
</dbReference>
<sequence>MPRSFRTGELEYDPEIEKTAKRLRKEARKRNFQRGSSSSWLESSESNFISDLFAQVTISDEEEENMANERTLWEMATQNINQQPLCIQYPPLTVPFELKSGLIHLLPTFRGLAGEDPHKHLKEFHVVCSTMKPREVTEEQIKLRAFPFSLADKAKDWLYYLPSGSITTWDEMKQQFLEKFFPTSRTANIRKDICGIHQFNRETLYEYWEKFKQLYASCPQHQIMEQLLIQYFYEGLLTMDQNMIDAASGGALVHKTPTDARTLISNMAANSQQFGTRQECPTKSVSEVKTSYDQCLNNLTALVEKLVWFFMIVIKQ</sequence>
<evidence type="ECO:0000313" key="3">
    <source>
        <dbReference type="Proteomes" id="UP001151760"/>
    </source>
</evidence>
<accession>A0ABQ5E1B7</accession>
<gene>
    <name evidence="2" type="ORF">Tco_0953935</name>
</gene>
<reference evidence="2" key="2">
    <citation type="submission" date="2022-01" db="EMBL/GenBank/DDBJ databases">
        <authorList>
            <person name="Yamashiro T."/>
            <person name="Shiraishi A."/>
            <person name="Satake H."/>
            <person name="Nakayama K."/>
        </authorList>
    </citation>
    <scope>NUCLEOTIDE SEQUENCE</scope>
</reference>
<keyword evidence="2" id="KW-0808">Transferase</keyword>
<dbReference type="GO" id="GO:0003887">
    <property type="term" value="F:DNA-directed DNA polymerase activity"/>
    <property type="evidence" value="ECO:0007669"/>
    <property type="project" value="UniProtKB-KW"/>
</dbReference>
<proteinExistence type="predicted"/>
<reference evidence="2" key="1">
    <citation type="journal article" date="2022" name="Int. J. Mol. Sci.">
        <title>Draft Genome of Tanacetum Coccineum: Genomic Comparison of Closely Related Tanacetum-Family Plants.</title>
        <authorList>
            <person name="Yamashiro T."/>
            <person name="Shiraishi A."/>
            <person name="Nakayama K."/>
            <person name="Satake H."/>
        </authorList>
    </citation>
    <scope>NUCLEOTIDE SEQUENCE</scope>
</reference>
<evidence type="ECO:0000259" key="1">
    <source>
        <dbReference type="Pfam" id="PF03732"/>
    </source>
</evidence>
<dbReference type="PANTHER" id="PTHR33223">
    <property type="entry name" value="CCHC-TYPE DOMAIN-CONTAINING PROTEIN"/>
    <property type="match status" value="1"/>
</dbReference>
<keyword evidence="2" id="KW-0548">Nucleotidyltransferase</keyword>
<protein>
    <submittedName>
        <fullName evidence="2">DNA-directed DNA polymerase</fullName>
    </submittedName>
</protein>